<evidence type="ECO:0000256" key="6">
    <source>
        <dbReference type="SAM" id="MobiDB-lite"/>
    </source>
</evidence>
<evidence type="ECO:0000256" key="4">
    <source>
        <dbReference type="ARBA" id="ARBA00022989"/>
    </source>
</evidence>
<proteinExistence type="inferred from homology"/>
<dbReference type="Pfam" id="PF03348">
    <property type="entry name" value="Serinc"/>
    <property type="match status" value="1"/>
</dbReference>
<feature type="transmembrane region" description="Helical" evidence="7">
    <location>
        <begin position="33"/>
        <end position="53"/>
    </location>
</feature>
<keyword evidence="4 7" id="KW-1133">Transmembrane helix</keyword>
<dbReference type="AlphaFoldDB" id="A0A1R2CN08"/>
<comment type="caution">
    <text evidence="8">The sequence shown here is derived from an EMBL/GenBank/DDBJ whole genome shotgun (WGS) entry which is preliminary data.</text>
</comment>
<name>A0A1R2CN08_9CILI</name>
<sequence length="393" mass="44725">MLSWLIPKEFCCGLICAGILKNLNTSTVLHARLVYICLSLFFGLVSLFVKIFAQDAYSKLGFLMPDCLDGLCFSSHIIHAVMLSLAIFHFVVLGITMASDTLAFVCYQKCWVLKFLLYFIILFICVWTTSVLDYYFWIALVFSVVFICLQSVYLIEFNYDWNDTWFDNYSNSSSQYWAVMLISFSVISWVLNIGMLIVTYMYSQYFWVSLGGFFAAVVITVFSSSALCENGCNEYLALLSSSVTMTYASYFLTSALVVDPEDQNYLILGLDILLSVLALVYLAFTVPDKLKPNGHHELNQTEMKNFGNSSKEIEESKVESDEKEDQPRSNNMLFQSAIGCYCFFLGMVLTNWEWDLKGNSPLIAKCAQAGMCMGFYLWTLIAPTLFPDRDFSR</sequence>
<keyword evidence="9" id="KW-1185">Reference proteome</keyword>
<feature type="transmembrane region" description="Helical" evidence="7">
    <location>
        <begin position="204"/>
        <end position="223"/>
    </location>
</feature>
<keyword evidence="3 7" id="KW-0812">Transmembrane</keyword>
<evidence type="ECO:0000256" key="5">
    <source>
        <dbReference type="ARBA" id="ARBA00023136"/>
    </source>
</evidence>
<dbReference type="GO" id="GO:0016020">
    <property type="term" value="C:membrane"/>
    <property type="evidence" value="ECO:0007669"/>
    <property type="project" value="UniProtKB-SubCell"/>
</dbReference>
<feature type="transmembrane region" description="Helical" evidence="7">
    <location>
        <begin position="235"/>
        <end position="253"/>
    </location>
</feature>
<organism evidence="8 9">
    <name type="scientific">Stentor coeruleus</name>
    <dbReference type="NCBI Taxonomy" id="5963"/>
    <lineage>
        <taxon>Eukaryota</taxon>
        <taxon>Sar</taxon>
        <taxon>Alveolata</taxon>
        <taxon>Ciliophora</taxon>
        <taxon>Postciliodesmatophora</taxon>
        <taxon>Heterotrichea</taxon>
        <taxon>Heterotrichida</taxon>
        <taxon>Stentoridae</taxon>
        <taxon>Stentor</taxon>
    </lineage>
</organism>
<evidence type="ECO:0000256" key="1">
    <source>
        <dbReference type="ARBA" id="ARBA00004141"/>
    </source>
</evidence>
<feature type="transmembrane region" description="Helical" evidence="7">
    <location>
        <begin position="73"/>
        <end position="98"/>
    </location>
</feature>
<gene>
    <name evidence="8" type="ORF">SteCoe_7204</name>
</gene>
<evidence type="ECO:0008006" key="10">
    <source>
        <dbReference type="Google" id="ProtNLM"/>
    </source>
</evidence>
<feature type="transmembrane region" description="Helical" evidence="7">
    <location>
        <begin position="176"/>
        <end position="198"/>
    </location>
</feature>
<evidence type="ECO:0000313" key="9">
    <source>
        <dbReference type="Proteomes" id="UP000187209"/>
    </source>
</evidence>
<accession>A0A1R2CN08</accession>
<feature type="transmembrane region" description="Helical" evidence="7">
    <location>
        <begin position="362"/>
        <end position="386"/>
    </location>
</feature>
<reference evidence="8 9" key="1">
    <citation type="submission" date="2016-11" db="EMBL/GenBank/DDBJ databases">
        <title>The macronuclear genome of Stentor coeruleus: a giant cell with tiny introns.</title>
        <authorList>
            <person name="Slabodnick M."/>
            <person name="Ruby J.G."/>
            <person name="Reiff S.B."/>
            <person name="Swart E.C."/>
            <person name="Gosai S."/>
            <person name="Prabakaran S."/>
            <person name="Witkowska E."/>
            <person name="Larue G.E."/>
            <person name="Fisher S."/>
            <person name="Freeman R.M."/>
            <person name="Gunawardena J."/>
            <person name="Chu W."/>
            <person name="Stover N.A."/>
            <person name="Gregory B.D."/>
            <person name="Nowacki M."/>
            <person name="Derisi J."/>
            <person name="Roy S.W."/>
            <person name="Marshall W.F."/>
            <person name="Sood P."/>
        </authorList>
    </citation>
    <scope>NUCLEOTIDE SEQUENCE [LARGE SCALE GENOMIC DNA]</scope>
    <source>
        <strain evidence="8">WM001</strain>
    </source>
</reference>
<feature type="compositionally biased region" description="Basic and acidic residues" evidence="6">
    <location>
        <begin position="311"/>
        <end position="320"/>
    </location>
</feature>
<feature type="transmembrane region" description="Helical" evidence="7">
    <location>
        <begin position="265"/>
        <end position="284"/>
    </location>
</feature>
<comment type="subcellular location">
    <subcellularLocation>
        <location evidence="1">Membrane</location>
        <topology evidence="1">Multi-pass membrane protein</topology>
    </subcellularLocation>
</comment>
<feature type="transmembrane region" description="Helical" evidence="7">
    <location>
        <begin position="135"/>
        <end position="155"/>
    </location>
</feature>
<dbReference type="PANTHER" id="PTHR10383:SF9">
    <property type="entry name" value="SERINE INCORPORATOR, ISOFORM F"/>
    <property type="match status" value="1"/>
</dbReference>
<evidence type="ECO:0000256" key="2">
    <source>
        <dbReference type="ARBA" id="ARBA00006665"/>
    </source>
</evidence>
<evidence type="ECO:0000256" key="7">
    <source>
        <dbReference type="SAM" id="Phobius"/>
    </source>
</evidence>
<protein>
    <recommendedName>
        <fullName evidence="10">Serine incorporator</fullName>
    </recommendedName>
</protein>
<evidence type="ECO:0000313" key="8">
    <source>
        <dbReference type="EMBL" id="OMJ90402.1"/>
    </source>
</evidence>
<dbReference type="PANTHER" id="PTHR10383">
    <property type="entry name" value="SERINE INCORPORATOR"/>
    <property type="match status" value="1"/>
</dbReference>
<evidence type="ECO:0000256" key="3">
    <source>
        <dbReference type="ARBA" id="ARBA00022692"/>
    </source>
</evidence>
<feature type="transmembrane region" description="Helical" evidence="7">
    <location>
        <begin position="110"/>
        <end position="129"/>
    </location>
</feature>
<dbReference type="Proteomes" id="UP000187209">
    <property type="component" value="Unassembled WGS sequence"/>
</dbReference>
<dbReference type="EMBL" id="MPUH01000103">
    <property type="protein sequence ID" value="OMJ90402.1"/>
    <property type="molecule type" value="Genomic_DNA"/>
</dbReference>
<dbReference type="OrthoDB" id="5963193at2759"/>
<feature type="transmembrane region" description="Helical" evidence="7">
    <location>
        <begin position="332"/>
        <end position="350"/>
    </location>
</feature>
<dbReference type="InterPro" id="IPR005016">
    <property type="entry name" value="TDE1/TMS"/>
</dbReference>
<feature type="region of interest" description="Disordered" evidence="6">
    <location>
        <begin position="308"/>
        <end position="328"/>
    </location>
</feature>
<keyword evidence="5 7" id="KW-0472">Membrane</keyword>
<comment type="similarity">
    <text evidence="2">Belongs to the TDE1 family.</text>
</comment>